<keyword evidence="8" id="KW-0418">Kinase</keyword>
<dbReference type="PROSITE" id="PS51285">
    <property type="entry name" value="AGC_KINASE_CTER"/>
    <property type="match status" value="1"/>
</dbReference>
<name>A0ABD1E3W6_HYPHA</name>
<comment type="catalytic activity">
    <reaction evidence="12">
        <text>L-threonyl-[protein] + ATP = O-phospho-L-threonyl-[protein] + ADP + H(+)</text>
        <dbReference type="Rhea" id="RHEA:46608"/>
        <dbReference type="Rhea" id="RHEA-COMP:11060"/>
        <dbReference type="Rhea" id="RHEA-COMP:11605"/>
        <dbReference type="ChEBI" id="CHEBI:15378"/>
        <dbReference type="ChEBI" id="CHEBI:30013"/>
        <dbReference type="ChEBI" id="CHEBI:30616"/>
        <dbReference type="ChEBI" id="CHEBI:61977"/>
        <dbReference type="ChEBI" id="CHEBI:456216"/>
        <dbReference type="EC" id="2.7.11.1"/>
    </reaction>
</comment>
<evidence type="ECO:0000256" key="9">
    <source>
        <dbReference type="ARBA" id="ARBA00022833"/>
    </source>
</evidence>
<evidence type="ECO:0000256" key="12">
    <source>
        <dbReference type="ARBA" id="ARBA00047899"/>
    </source>
</evidence>
<dbReference type="Pfam" id="PF00780">
    <property type="entry name" value="CNH"/>
    <property type="match status" value="1"/>
</dbReference>
<keyword evidence="2" id="KW-0723">Serine/threonine-protein kinase</keyword>
<dbReference type="GO" id="GO:0005524">
    <property type="term" value="F:ATP binding"/>
    <property type="evidence" value="ECO:0007669"/>
    <property type="project" value="UniProtKB-KW"/>
</dbReference>
<dbReference type="FunFam" id="1.10.510.10:FF:000751">
    <property type="entry name" value="Non-specific serine/threonine protein kinase"/>
    <property type="match status" value="1"/>
</dbReference>
<dbReference type="PROSITE" id="PS50081">
    <property type="entry name" value="ZF_DAG_PE_2"/>
    <property type="match status" value="1"/>
</dbReference>
<dbReference type="PROSITE" id="PS50003">
    <property type="entry name" value="PH_DOMAIN"/>
    <property type="match status" value="1"/>
</dbReference>
<evidence type="ECO:0000256" key="15">
    <source>
        <dbReference type="SAM" id="MobiDB-lite"/>
    </source>
</evidence>
<dbReference type="SMART" id="SM00220">
    <property type="entry name" value="S_TKc"/>
    <property type="match status" value="1"/>
</dbReference>
<evidence type="ECO:0000256" key="2">
    <source>
        <dbReference type="ARBA" id="ARBA00022527"/>
    </source>
</evidence>
<evidence type="ECO:0000256" key="8">
    <source>
        <dbReference type="ARBA" id="ARBA00022777"/>
    </source>
</evidence>
<protein>
    <recommendedName>
        <fullName evidence="1">non-specific serine/threonine protein kinase</fullName>
        <ecNumber evidence="1">2.7.11.1</ecNumber>
    </recommendedName>
</protein>
<feature type="coiled-coil region" evidence="14">
    <location>
        <begin position="898"/>
        <end position="1023"/>
    </location>
</feature>
<keyword evidence="4" id="KW-0808">Transferase</keyword>
<dbReference type="InterPro" id="IPR002219">
    <property type="entry name" value="PKC_DAG/PE"/>
</dbReference>
<evidence type="ECO:0000256" key="10">
    <source>
        <dbReference type="ARBA" id="ARBA00022840"/>
    </source>
</evidence>
<evidence type="ECO:0000256" key="14">
    <source>
        <dbReference type="SAM" id="Coils"/>
    </source>
</evidence>
<dbReference type="PANTHER" id="PTHR22988">
    <property type="entry name" value="MYOTONIC DYSTROPHY S/T KINASE-RELATED"/>
    <property type="match status" value="1"/>
</dbReference>
<feature type="region of interest" description="Disordered" evidence="15">
    <location>
        <begin position="1678"/>
        <end position="1699"/>
    </location>
</feature>
<evidence type="ECO:0000259" key="19">
    <source>
        <dbReference type="PROSITE" id="PS50219"/>
    </source>
</evidence>
<accession>A0ABD1E3W6</accession>
<dbReference type="InterPro" id="IPR001849">
    <property type="entry name" value="PH_domain"/>
</dbReference>
<keyword evidence="22" id="KW-1185">Reference proteome</keyword>
<dbReference type="PROSITE" id="PS00479">
    <property type="entry name" value="ZF_DAG_PE_1"/>
    <property type="match status" value="1"/>
</dbReference>
<feature type="region of interest" description="Disordered" evidence="15">
    <location>
        <begin position="252"/>
        <end position="273"/>
    </location>
</feature>
<evidence type="ECO:0000313" key="22">
    <source>
        <dbReference type="Proteomes" id="UP001566132"/>
    </source>
</evidence>
<dbReference type="InterPro" id="IPR046349">
    <property type="entry name" value="C1-like_sf"/>
</dbReference>
<dbReference type="InterPro" id="IPR008271">
    <property type="entry name" value="Ser/Thr_kinase_AS"/>
</dbReference>
<feature type="domain" description="PH" evidence="16">
    <location>
        <begin position="1231"/>
        <end position="1348"/>
    </location>
</feature>
<evidence type="ECO:0000256" key="13">
    <source>
        <dbReference type="ARBA" id="ARBA00048679"/>
    </source>
</evidence>
<dbReference type="PROSITE" id="PS00108">
    <property type="entry name" value="PROTEIN_KINASE_ST"/>
    <property type="match status" value="1"/>
</dbReference>
<dbReference type="EMBL" id="JBDJPC010000012">
    <property type="protein sequence ID" value="KAL1489367.1"/>
    <property type="molecule type" value="Genomic_DNA"/>
</dbReference>
<dbReference type="Gene3D" id="1.10.287.1490">
    <property type="match status" value="1"/>
</dbReference>
<proteinExistence type="predicted"/>
<evidence type="ECO:0000259" key="16">
    <source>
        <dbReference type="PROSITE" id="PS50003"/>
    </source>
</evidence>
<dbReference type="InterPro" id="IPR011993">
    <property type="entry name" value="PH-like_dom_sf"/>
</dbReference>
<dbReference type="InterPro" id="IPR001180">
    <property type="entry name" value="CNH_dom"/>
</dbReference>
<dbReference type="PROSITE" id="PS50219">
    <property type="entry name" value="CNH"/>
    <property type="match status" value="1"/>
</dbReference>
<keyword evidence="9" id="KW-0862">Zinc</keyword>
<evidence type="ECO:0000259" key="18">
    <source>
        <dbReference type="PROSITE" id="PS50081"/>
    </source>
</evidence>
<evidence type="ECO:0000256" key="3">
    <source>
        <dbReference type="ARBA" id="ARBA00022553"/>
    </source>
</evidence>
<evidence type="ECO:0000256" key="7">
    <source>
        <dbReference type="ARBA" id="ARBA00022771"/>
    </source>
</evidence>
<gene>
    <name evidence="21" type="ORF">ABEB36_014280</name>
</gene>
<evidence type="ECO:0000256" key="1">
    <source>
        <dbReference type="ARBA" id="ARBA00012513"/>
    </source>
</evidence>
<dbReference type="EC" id="2.7.11.1" evidence="1"/>
<keyword evidence="3" id="KW-0597">Phosphoprotein</keyword>
<dbReference type="PROSITE" id="PS50011">
    <property type="entry name" value="PROTEIN_KINASE_DOM"/>
    <property type="match status" value="1"/>
</dbReference>
<dbReference type="InterPro" id="IPR000961">
    <property type="entry name" value="AGC-kinase_C"/>
</dbReference>
<reference evidence="21 22" key="1">
    <citation type="submission" date="2024-05" db="EMBL/GenBank/DDBJ databases">
        <title>Genetic variation in Jamaican populations of the coffee berry borer (Hypothenemus hampei).</title>
        <authorList>
            <person name="Errbii M."/>
            <person name="Myrie A."/>
        </authorList>
    </citation>
    <scope>NUCLEOTIDE SEQUENCE [LARGE SCALE GENOMIC DNA]</scope>
    <source>
        <strain evidence="21">JA-Hopewell-2020-01-JO</strain>
        <tissue evidence="21">Whole body</tissue>
    </source>
</reference>
<dbReference type="SMART" id="SM00109">
    <property type="entry name" value="C1"/>
    <property type="match status" value="1"/>
</dbReference>
<feature type="coiled-coil region" evidence="14">
    <location>
        <begin position="490"/>
        <end position="862"/>
    </location>
</feature>
<evidence type="ECO:0000256" key="6">
    <source>
        <dbReference type="ARBA" id="ARBA00022741"/>
    </source>
</evidence>
<dbReference type="InterPro" id="IPR000719">
    <property type="entry name" value="Prot_kinase_dom"/>
</dbReference>
<dbReference type="InterPro" id="IPR050839">
    <property type="entry name" value="Rho-assoc_Ser/Thr_Kinase"/>
</dbReference>
<dbReference type="PANTHER" id="PTHR22988:SF71">
    <property type="entry name" value="CITRON RHO-INTERACTING KINASE"/>
    <property type="match status" value="1"/>
</dbReference>
<feature type="domain" description="Phorbol-ester/DAG-type" evidence="18">
    <location>
        <begin position="1158"/>
        <end position="1207"/>
    </location>
</feature>
<keyword evidence="7" id="KW-0863">Zinc-finger</keyword>
<dbReference type="Pfam" id="PF00169">
    <property type="entry name" value="PH"/>
    <property type="match status" value="1"/>
</dbReference>
<sequence length="1699" mass="195545">MKTIRKFDNETKRMSFEEERDIMALSKSPWLTGLQYSFQDSSYLFFVMDYQPGGDLLGLLYRKGGTLPESAAKFYLAELVLALEDLHAMGYVHRDIKPDNILLDRCGHIKLADFGSAAKLNKDGMVKAGLPVGTPDYIAPEVLQCLDNKNEKVTSYGVSCDFWSMGILAYELMVGTPPFQGHNSTTIYSKIINYFKNLKFPPDITLSQGYVTFVKSLITDVKSRLKADQIKNHVIFKDVNFETIRDRVPPHVPKINSMDDTSNFTDIQGKKKHPSMENFKRRTQFSGKGLPFIGFTFTPDPSGTFDTSLKRHSNQKNDLVENLRAEVADLKMALSKSGDFNQEKDHLEKKLDETTIKIQGLEGLRDKLEKQLAESIAESTAVKRILDVERKERVNLEKRALDLIKGAKLKWEQAEKGKVEGLNLEIKQLTSKMEQLINTNRILEEQLQHAMKIEETNKKSLETEKNFNRRSMVGLENLLEKVTSNKQNKISELQSKLNDETSNNLKLRNTVDQLQNALEKTESELVMAKDRCEKSRWEHDQLEIKFLENETVIKQLSEKLNDLENDLEKLDAYEREIMELKCQIDDGQKSIKELQNKIVLLQNECHSFNQIKQENAEFKEKNGEMHLKISTLEKELEQKKEHCKALKNRLIEEESVETKTQELREKQLQYYKIQKDLSNCQIDKRILERELKDAKAEIKLLETKVADLEKTISENKQSNELALLELSGINESISIELVKANETIKNLKDQLLNEKSKTDDEKTIIKELKGFLSSKEDTIKVLEKQLKDLKLHLSNKESIFKKEEIEKSKLMTLIEQLQKEKEGFQDTIDKLSVEKSNMKLNLDALREACTLLEGQVIEYEKLVEMSKSKQSELTANTEKLIADLCEARRETQEARRHINEEKSLRAMSEAKIKRLQEDIKCLERECADYKSQYMEYKQFSSRFSEELTASEEKLSNAEVLIKSYERQIEKLSSENNLLKEETSDYITKIAHLKEAKYKLTHQVEDFNKNVKILTQRINDIEEVYNEKMNYYKEREVKAEARDKQHLKLIDYLQSKIEEQNNKKKSITQVIFGSSKKENQPPISLALNYKDMESELIKEREINRKLKEEVFKLKATTLVDINNDIMEKMKIMEKSESGILTQQAKVPCKNSYSQRHNIPHRLETKLSTTAQKCVQCNNQIMLGRNHRVCKDCKVVVHVHCVSGLPNLCGFPKEFATHFNENIKEVKKEAMPEAIFEGWIKTPCNGKWEKRYARVTETSLDIYTLQPSIEGSESPVQKFPLKCEGFYGKVVLEPLQSEIDVPVVQNDLPFVMKLELSSENTCQSSNTFILMALSAKDKDCWFEALKKHFATDKLDTKLVPVMKLPDNLVVNCIVELTENIMVLGTDTGFYSYYEDNLKYIDGLSKVKQIAIFEVAQSMLLIQGSKSTLISCDLNHVINLAQCASFTKPTLKYQHLDVNNLSEFHILQISKHSNQKKAAVATPKQLIILEYFIETNEFLAVRILDTAQPTSCLLFTENSLIVGADKFFEIDLNTFQAEEFLDASDVQLKQALKCYKIGSFPLAILQISTNPKEYLLCFNEFSIFVDEYGRTSRSKEIKNDHVPLAVHFLKHFIYSVQFSAIEILKVTEELCTTSAPQPYRLGLAKFKYLGANSKGILLEQDCKIKFLNVRSLPEFDTLSMATESTENPNDSNDSKFSFTSSE</sequence>
<evidence type="ECO:0000256" key="11">
    <source>
        <dbReference type="ARBA" id="ARBA00023054"/>
    </source>
</evidence>
<dbReference type="Gene3D" id="3.30.200.20">
    <property type="entry name" value="Phosphorylase Kinase, domain 1"/>
    <property type="match status" value="1"/>
</dbReference>
<feature type="domain" description="Protein kinase" evidence="17">
    <location>
        <begin position="1"/>
        <end position="236"/>
    </location>
</feature>
<dbReference type="SUPFAM" id="SSF50729">
    <property type="entry name" value="PH domain-like"/>
    <property type="match status" value="1"/>
</dbReference>
<evidence type="ECO:0000256" key="4">
    <source>
        <dbReference type="ARBA" id="ARBA00022679"/>
    </source>
</evidence>
<feature type="domain" description="AGC-kinase C-terminal" evidence="20">
    <location>
        <begin position="237"/>
        <end position="307"/>
    </location>
</feature>
<dbReference type="GO" id="GO:0004674">
    <property type="term" value="F:protein serine/threonine kinase activity"/>
    <property type="evidence" value="ECO:0007669"/>
    <property type="project" value="UniProtKB-KW"/>
</dbReference>
<keyword evidence="10" id="KW-0067">ATP-binding</keyword>
<feature type="coiled-coil region" evidence="14">
    <location>
        <begin position="313"/>
        <end position="378"/>
    </location>
</feature>
<dbReference type="SUPFAM" id="SSF56112">
    <property type="entry name" value="Protein kinase-like (PK-like)"/>
    <property type="match status" value="1"/>
</dbReference>
<comment type="catalytic activity">
    <reaction evidence="13">
        <text>L-seryl-[protein] + ATP = O-phospho-L-seryl-[protein] + ADP + H(+)</text>
        <dbReference type="Rhea" id="RHEA:17989"/>
        <dbReference type="Rhea" id="RHEA-COMP:9863"/>
        <dbReference type="Rhea" id="RHEA-COMP:11604"/>
        <dbReference type="ChEBI" id="CHEBI:15378"/>
        <dbReference type="ChEBI" id="CHEBI:29999"/>
        <dbReference type="ChEBI" id="CHEBI:30616"/>
        <dbReference type="ChEBI" id="CHEBI:83421"/>
        <dbReference type="ChEBI" id="CHEBI:456216"/>
        <dbReference type="EC" id="2.7.11.1"/>
    </reaction>
</comment>
<evidence type="ECO:0000259" key="17">
    <source>
        <dbReference type="PROSITE" id="PS50011"/>
    </source>
</evidence>
<comment type="caution">
    <text evidence="21">The sequence shown here is derived from an EMBL/GenBank/DDBJ whole genome shotgun (WGS) entry which is preliminary data.</text>
</comment>
<dbReference type="Gene3D" id="3.30.60.20">
    <property type="match status" value="1"/>
</dbReference>
<keyword evidence="11 14" id="KW-0175">Coiled coil</keyword>
<evidence type="ECO:0000313" key="21">
    <source>
        <dbReference type="EMBL" id="KAL1489367.1"/>
    </source>
</evidence>
<dbReference type="GO" id="GO:0008270">
    <property type="term" value="F:zinc ion binding"/>
    <property type="evidence" value="ECO:0007669"/>
    <property type="project" value="UniProtKB-KW"/>
</dbReference>
<dbReference type="SMART" id="SM00233">
    <property type="entry name" value="PH"/>
    <property type="match status" value="1"/>
</dbReference>
<dbReference type="Pfam" id="PF00069">
    <property type="entry name" value="Pkinase"/>
    <property type="match status" value="1"/>
</dbReference>
<feature type="domain" description="CNH" evidence="19">
    <location>
        <begin position="1365"/>
        <end position="1653"/>
    </location>
</feature>
<dbReference type="Gene3D" id="1.10.510.10">
    <property type="entry name" value="Transferase(Phosphotransferase) domain 1"/>
    <property type="match status" value="1"/>
</dbReference>
<dbReference type="SUPFAM" id="SSF57889">
    <property type="entry name" value="Cysteine-rich domain"/>
    <property type="match status" value="1"/>
</dbReference>
<evidence type="ECO:0000256" key="5">
    <source>
        <dbReference type="ARBA" id="ARBA00022723"/>
    </source>
</evidence>
<evidence type="ECO:0000259" key="20">
    <source>
        <dbReference type="PROSITE" id="PS51285"/>
    </source>
</evidence>
<dbReference type="Proteomes" id="UP001566132">
    <property type="component" value="Unassembled WGS sequence"/>
</dbReference>
<keyword evidence="6" id="KW-0547">Nucleotide-binding</keyword>
<keyword evidence="5" id="KW-0479">Metal-binding</keyword>
<feature type="coiled-coil region" evidence="14">
    <location>
        <begin position="419"/>
        <end position="464"/>
    </location>
</feature>
<organism evidence="21 22">
    <name type="scientific">Hypothenemus hampei</name>
    <name type="common">Coffee berry borer</name>
    <dbReference type="NCBI Taxonomy" id="57062"/>
    <lineage>
        <taxon>Eukaryota</taxon>
        <taxon>Metazoa</taxon>
        <taxon>Ecdysozoa</taxon>
        <taxon>Arthropoda</taxon>
        <taxon>Hexapoda</taxon>
        <taxon>Insecta</taxon>
        <taxon>Pterygota</taxon>
        <taxon>Neoptera</taxon>
        <taxon>Endopterygota</taxon>
        <taxon>Coleoptera</taxon>
        <taxon>Polyphaga</taxon>
        <taxon>Cucujiformia</taxon>
        <taxon>Curculionidae</taxon>
        <taxon>Scolytinae</taxon>
        <taxon>Hypothenemus</taxon>
    </lineage>
</organism>
<dbReference type="InterPro" id="IPR011009">
    <property type="entry name" value="Kinase-like_dom_sf"/>
</dbReference>
<dbReference type="Gene3D" id="2.30.29.30">
    <property type="entry name" value="Pleckstrin-homology domain (PH domain)/Phosphotyrosine-binding domain (PTB)"/>
    <property type="match status" value="1"/>
</dbReference>
<dbReference type="SMART" id="SM00036">
    <property type="entry name" value="CNH"/>
    <property type="match status" value="1"/>
</dbReference>